<comment type="caution">
    <text evidence="3">The sequence shown here is derived from an EMBL/GenBank/DDBJ whole genome shotgun (WGS) entry which is preliminary data.</text>
</comment>
<protein>
    <submittedName>
        <fullName evidence="3">Copper amine oxidase N-terminal domain-containing protein</fullName>
    </submittedName>
</protein>
<dbReference type="SUPFAM" id="SSF55383">
    <property type="entry name" value="Copper amine oxidase, domain N"/>
    <property type="match status" value="1"/>
</dbReference>
<feature type="signal peptide" evidence="1">
    <location>
        <begin position="1"/>
        <end position="21"/>
    </location>
</feature>
<dbReference type="EMBL" id="JARTLD010000082">
    <property type="protein sequence ID" value="MED5020861.1"/>
    <property type="molecule type" value="Genomic_DNA"/>
</dbReference>
<accession>A0ABU6Q2R7</accession>
<dbReference type="Pfam" id="PF07833">
    <property type="entry name" value="Cu_amine_oxidN1"/>
    <property type="match status" value="1"/>
</dbReference>
<proteinExistence type="predicted"/>
<dbReference type="Proteomes" id="UP001343257">
    <property type="component" value="Unassembled WGS sequence"/>
</dbReference>
<feature type="chain" id="PRO_5045530172" evidence="1">
    <location>
        <begin position="22"/>
        <end position="1138"/>
    </location>
</feature>
<evidence type="ECO:0000313" key="4">
    <source>
        <dbReference type="Proteomes" id="UP001343257"/>
    </source>
</evidence>
<feature type="domain" description="Copper amine oxidase-like N-terminal" evidence="2">
    <location>
        <begin position="35"/>
        <end position="142"/>
    </location>
</feature>
<gene>
    <name evidence="3" type="ORF">P9847_26720</name>
</gene>
<dbReference type="InterPro" id="IPR036582">
    <property type="entry name" value="Mao_N_sf"/>
</dbReference>
<dbReference type="InterPro" id="IPR012854">
    <property type="entry name" value="Cu_amine_oxidase-like_N"/>
</dbReference>
<sequence>MKKLWVMLVAVLMVISLSLQPAQVQGAAAPKISVYVDGVKLNPLQAPTMVNGRTMLPMRAIFEAFDAKVSWNQKTSTVTAIRDDITLVLKIGAQYATVNDQRIALDVPAQNLKGTTMVPVRFVSETLGAEVNWNQGTQTVSIVTTDTTVGSVSYVSAQSVGRNGDGRDLQVSFPKVQRESDISEYRVLVVKSSNAYGFSLSQALATGYYTSVLPSGYDPVVTLSSVSKDVNGDVLKANQAYSVFVLTVGKRGSSALSGVSPSVTLTTAVPVSAVTAVKASDVNDYGDGRDISVSFNQPQNTSNILNYRIMVVKTKDTGSFSLNAANAVASSNYTTVSKTSSTTITSTLNSTTRDTSGEYIKNGVSYTVYVLSVANGSNVTSQLSSASSAFTLTASAIAAPVITKVEDISNYGDGRDLMVRFNKSSDESRIASYRIFVVKDSKAGSFNLSSASSVSSAYYTTVSKTGYNINQSLSSGARDVDGSLISPGVAYRVFVMAVGTGSYSGTYSLSSASSTIILYGNTDVYAPTNVNVSDISDYGDGRDLRVTFTRAADESNLYGYRIMVVKASDAYYFDLYQANSVSSSNYTSVNKTGYNISQTLSSGARDVDGQLIRNGVSYRVFVLAVGAYSSNALSSYSPAITLVTNTSVYPATGVTASDIADNNDGSDLQVMFTRAKEDYNINEYRIMVVKESDYPYFDLNAANAVSSSRYTRITDAGSKTTFTKTLAAGTKDTNGDSIRNNVKYRVFVLSVGASGYNALSSPSAPITLTQSYAIGAAKNVTAKDIADNNNGSDLQVTFNGTADDSDIDHYRVLVVNSKQAGSFNLNKAIDVPGANYTLVGRNGSNSYALTLPPTAKDTDGKLIVNDTSYRVFVLSVSKHDTYALSDASAEVTLTTIIIAPQVSGLSATDVDDKHDGRDLLVSFSKAKDESNIQQYRIFVVKGNQNDFLKNYDKNQNYTEVPVGADYSQVIPNAVDSAGTALAENYEYSIYVMSVAKSGSSSLAGPVKVTLKDNSNGAPTDVKAAWNKDGAIEVTFTKAEGKSYLVLLSPAKISYDAVVKKMKTLRTASVDDTDIPVTFNEGDKDANGEKIVATKAYYVYVWTDSGKSKSLSASVEIKAQAASKEPAAPATTPAAPADK</sequence>
<evidence type="ECO:0000313" key="3">
    <source>
        <dbReference type="EMBL" id="MED5020861.1"/>
    </source>
</evidence>
<keyword evidence="1" id="KW-0732">Signal</keyword>
<evidence type="ECO:0000259" key="2">
    <source>
        <dbReference type="Pfam" id="PF07833"/>
    </source>
</evidence>
<dbReference type="Gene3D" id="3.30.457.10">
    <property type="entry name" value="Copper amine oxidase-like, N-terminal domain"/>
    <property type="match status" value="1"/>
</dbReference>
<dbReference type="RefSeq" id="WP_328282286.1">
    <property type="nucleotide sequence ID" value="NZ_JARTLD010000082.1"/>
</dbReference>
<evidence type="ECO:0000256" key="1">
    <source>
        <dbReference type="SAM" id="SignalP"/>
    </source>
</evidence>
<reference evidence="3 4" key="1">
    <citation type="submission" date="2023-03" db="EMBL/GenBank/DDBJ databases">
        <title>Bacillus Genome Sequencing.</title>
        <authorList>
            <person name="Dunlap C."/>
        </authorList>
    </citation>
    <scope>NUCLEOTIDE SEQUENCE [LARGE SCALE GENOMIC DNA]</scope>
    <source>
        <strain evidence="3 4">NRS-52</strain>
    </source>
</reference>
<organism evidence="3 4">
    <name type="scientific">Paenibacillus chibensis</name>
    <dbReference type="NCBI Taxonomy" id="59846"/>
    <lineage>
        <taxon>Bacteria</taxon>
        <taxon>Bacillati</taxon>
        <taxon>Bacillota</taxon>
        <taxon>Bacilli</taxon>
        <taxon>Bacillales</taxon>
        <taxon>Paenibacillaceae</taxon>
        <taxon>Paenibacillus</taxon>
    </lineage>
</organism>
<keyword evidence="4" id="KW-1185">Reference proteome</keyword>
<name>A0ABU6Q2R7_9BACL</name>